<evidence type="ECO:0000256" key="10">
    <source>
        <dbReference type="SAM" id="Phobius"/>
    </source>
</evidence>
<feature type="domain" description="RETREG1-3/ARL6IP-like N-terminal reticulon-homology" evidence="11">
    <location>
        <begin position="26"/>
        <end position="208"/>
    </location>
</feature>
<feature type="transmembrane region" description="Helical" evidence="10">
    <location>
        <begin position="47"/>
        <end position="80"/>
    </location>
</feature>
<dbReference type="InterPro" id="IPR043384">
    <property type="entry name" value="RETREG1/3"/>
</dbReference>
<evidence type="ECO:0000256" key="2">
    <source>
        <dbReference type="ARBA" id="ARBA00006299"/>
    </source>
</evidence>
<evidence type="ECO:0000256" key="3">
    <source>
        <dbReference type="ARBA" id="ARBA00022553"/>
    </source>
</evidence>
<gene>
    <name evidence="12" type="ORF">MGAL_10B083586</name>
</gene>
<keyword evidence="4 10" id="KW-0812">Transmembrane</keyword>
<comment type="subcellular location">
    <subcellularLocation>
        <location evidence="1">Endoplasmic reticulum membrane</location>
        <topology evidence="1">Multi-pass membrane protein</topology>
    </subcellularLocation>
</comment>
<evidence type="ECO:0000256" key="6">
    <source>
        <dbReference type="ARBA" id="ARBA00022989"/>
    </source>
</evidence>
<feature type="transmembrane region" description="Helical" evidence="10">
    <location>
        <begin position="145"/>
        <end position="165"/>
    </location>
</feature>
<organism evidence="12 13">
    <name type="scientific">Mytilus galloprovincialis</name>
    <name type="common">Mediterranean mussel</name>
    <dbReference type="NCBI Taxonomy" id="29158"/>
    <lineage>
        <taxon>Eukaryota</taxon>
        <taxon>Metazoa</taxon>
        <taxon>Spiralia</taxon>
        <taxon>Lophotrochozoa</taxon>
        <taxon>Mollusca</taxon>
        <taxon>Bivalvia</taxon>
        <taxon>Autobranchia</taxon>
        <taxon>Pteriomorphia</taxon>
        <taxon>Mytilida</taxon>
        <taxon>Mytiloidea</taxon>
        <taxon>Mytilidae</taxon>
        <taxon>Mytilinae</taxon>
        <taxon>Mytilus</taxon>
    </lineage>
</organism>
<keyword evidence="8 10" id="KW-0472">Membrane</keyword>
<evidence type="ECO:0000256" key="5">
    <source>
        <dbReference type="ARBA" id="ARBA00022824"/>
    </source>
</evidence>
<evidence type="ECO:0000313" key="12">
    <source>
        <dbReference type="EMBL" id="VDH98505.1"/>
    </source>
</evidence>
<feature type="region of interest" description="Disordered" evidence="9">
    <location>
        <begin position="316"/>
        <end position="351"/>
    </location>
</feature>
<feature type="transmembrane region" description="Helical" evidence="10">
    <location>
        <begin position="171"/>
        <end position="190"/>
    </location>
</feature>
<comment type="caution">
    <text evidence="12">The sequence shown here is derived from an EMBL/GenBank/DDBJ whole genome shotgun (WGS) entry which is preliminary data.</text>
</comment>
<evidence type="ECO:0000256" key="9">
    <source>
        <dbReference type="SAM" id="MobiDB-lite"/>
    </source>
</evidence>
<keyword evidence="3" id="KW-0597">Phosphoprotein</keyword>
<keyword evidence="6 10" id="KW-1133">Transmembrane helix</keyword>
<sequence length="472" mass="53565">MDNPIKLNGDSLNRHSEEILKNILSPIEPFVMQIQSLLVWESPRRSAVLFIIIHAIFWFFTVFGGRIYFLISTGLIISYFIRTWKRKIWPEIRVPPKEPEDPDSWTPVHPRLLSVPEICKYLAQIWCSFAKVVNSCLSFRRNYRFLFCIVSCIFFISLAVLGHYIPGLMLSYITVISFMLWPCVLYHNLLQRFYLKFEPLFMKLDYSLKLKSKWSFKGKKSRTGDASLNSFDEDNGNTDTDSDDFCPSLDPEATAALARAITDSEDESNGSPSINTPMLSKEHSFSDDHDEDFTPDLGNLPSIGYLDDTDDEILETPLPKYKNTDNNSNGHDTMKFNPSHFGDSSEDEDETLTRDLKFPDIHEVQSPEPSQPVAQQQDAGMALIASTIVSQTFSSMMQSAMSGFNKMAATSSSGSKSSKVTYVKDESDINILSGDQIDSSPRRQSSDSDVDDIADEFEFLDQYDVEDTDKTQ</sequence>
<dbReference type="PANTHER" id="PTHR28659:SF2">
    <property type="entry name" value="RETICULON-LIKE PROTEIN"/>
    <property type="match status" value="1"/>
</dbReference>
<dbReference type="GO" id="GO:0061709">
    <property type="term" value="P:reticulophagy"/>
    <property type="evidence" value="ECO:0007669"/>
    <property type="project" value="InterPro"/>
</dbReference>
<name>A0A8B6BZY7_MYTGA</name>
<evidence type="ECO:0000256" key="7">
    <source>
        <dbReference type="ARBA" id="ARBA00023006"/>
    </source>
</evidence>
<keyword evidence="7" id="KW-0072">Autophagy</keyword>
<keyword evidence="5" id="KW-0256">Endoplasmic reticulum</keyword>
<dbReference type="InterPro" id="IPR057282">
    <property type="entry name" value="RETREG1-3-like_RHD"/>
</dbReference>
<dbReference type="PANTHER" id="PTHR28659">
    <property type="entry name" value="RETICULON-LIKE PROTEIN"/>
    <property type="match status" value="1"/>
</dbReference>
<dbReference type="Pfam" id="PF24456">
    <property type="entry name" value="RHD_RETREG1-3"/>
    <property type="match status" value="1"/>
</dbReference>
<dbReference type="CDD" id="cd22558">
    <property type="entry name" value="RETR_RHD"/>
    <property type="match status" value="1"/>
</dbReference>
<dbReference type="Proteomes" id="UP000596742">
    <property type="component" value="Unassembled WGS sequence"/>
</dbReference>
<dbReference type="EMBL" id="UYJE01001018">
    <property type="protein sequence ID" value="VDH98505.1"/>
    <property type="molecule type" value="Genomic_DNA"/>
</dbReference>
<evidence type="ECO:0000259" key="11">
    <source>
        <dbReference type="Pfam" id="PF24456"/>
    </source>
</evidence>
<protein>
    <recommendedName>
        <fullName evidence="11">RETREG1-3/ARL6IP-like N-terminal reticulon-homology domain-containing protein</fullName>
    </recommendedName>
</protein>
<evidence type="ECO:0000256" key="8">
    <source>
        <dbReference type="ARBA" id="ARBA00023136"/>
    </source>
</evidence>
<accession>A0A8B6BZY7</accession>
<feature type="region of interest" description="Disordered" evidence="9">
    <location>
        <begin position="262"/>
        <end position="293"/>
    </location>
</feature>
<feature type="region of interest" description="Disordered" evidence="9">
    <location>
        <begin position="219"/>
        <end position="244"/>
    </location>
</feature>
<feature type="compositionally biased region" description="Acidic residues" evidence="9">
    <location>
        <begin position="231"/>
        <end position="244"/>
    </location>
</feature>
<feature type="compositionally biased region" description="Polar residues" evidence="9">
    <location>
        <begin position="269"/>
        <end position="278"/>
    </location>
</feature>
<dbReference type="GO" id="GO:0005789">
    <property type="term" value="C:endoplasmic reticulum membrane"/>
    <property type="evidence" value="ECO:0007669"/>
    <property type="project" value="UniProtKB-SubCell"/>
</dbReference>
<feature type="region of interest" description="Disordered" evidence="9">
    <location>
        <begin position="432"/>
        <end position="452"/>
    </location>
</feature>
<evidence type="ECO:0000313" key="13">
    <source>
        <dbReference type="Proteomes" id="UP000596742"/>
    </source>
</evidence>
<reference evidence="12" key="1">
    <citation type="submission" date="2018-11" db="EMBL/GenBank/DDBJ databases">
        <authorList>
            <person name="Alioto T."/>
            <person name="Alioto T."/>
        </authorList>
    </citation>
    <scope>NUCLEOTIDE SEQUENCE</scope>
</reference>
<dbReference type="AlphaFoldDB" id="A0A8B6BZY7"/>
<proteinExistence type="inferred from homology"/>
<evidence type="ECO:0000256" key="1">
    <source>
        <dbReference type="ARBA" id="ARBA00004477"/>
    </source>
</evidence>
<comment type="similarity">
    <text evidence="2">Belongs to the RETREG family.</text>
</comment>
<keyword evidence="13" id="KW-1185">Reference proteome</keyword>
<dbReference type="OrthoDB" id="10029527at2759"/>
<evidence type="ECO:0000256" key="4">
    <source>
        <dbReference type="ARBA" id="ARBA00022692"/>
    </source>
</evidence>